<keyword evidence="2" id="KW-0539">Nucleus</keyword>
<comment type="caution">
    <text evidence="4">The sequence shown here is derived from an EMBL/GenBank/DDBJ whole genome shotgun (WGS) entry which is preliminary data.</text>
</comment>
<feature type="domain" description="HMG box" evidence="3">
    <location>
        <begin position="13"/>
        <end position="79"/>
    </location>
</feature>
<dbReference type="Pfam" id="PF00505">
    <property type="entry name" value="HMG_box"/>
    <property type="match status" value="1"/>
</dbReference>
<dbReference type="InterPro" id="IPR036910">
    <property type="entry name" value="HMG_box_dom_sf"/>
</dbReference>
<name>A0ABD2KGQ2_HETSC</name>
<gene>
    <name evidence="4" type="ORF">niasHS_003327</name>
</gene>
<dbReference type="AlphaFoldDB" id="A0ABD2KGQ2"/>
<sequence>MPKASKNKDPNMPKRAQSAYFIWMLANREKIKKPGMSVAEVAKAAGVEWGRMSAADKTLWEQKAADDKKRYEQEMTQYRARQK</sequence>
<dbReference type="PANTHER" id="PTHR48112:SF22">
    <property type="entry name" value="MITOCHONDRIAL TRANSCRIPTION FACTOR A, ISOFORM B"/>
    <property type="match status" value="1"/>
</dbReference>
<protein>
    <recommendedName>
        <fullName evidence="3">HMG box domain-containing protein</fullName>
    </recommendedName>
</protein>
<dbReference type="GO" id="GO:0003677">
    <property type="term" value="F:DNA binding"/>
    <property type="evidence" value="ECO:0007669"/>
    <property type="project" value="UniProtKB-UniRule"/>
</dbReference>
<dbReference type="EMBL" id="JBICCN010000026">
    <property type="protein sequence ID" value="KAL3101918.1"/>
    <property type="molecule type" value="Genomic_DNA"/>
</dbReference>
<dbReference type="Gene3D" id="1.10.30.10">
    <property type="entry name" value="High mobility group box domain"/>
    <property type="match status" value="1"/>
</dbReference>
<accession>A0ABD2KGQ2</accession>
<organism evidence="4 5">
    <name type="scientific">Heterodera schachtii</name>
    <name type="common">Sugarbeet cyst nematode worm</name>
    <name type="synonym">Tylenchus schachtii</name>
    <dbReference type="NCBI Taxonomy" id="97005"/>
    <lineage>
        <taxon>Eukaryota</taxon>
        <taxon>Metazoa</taxon>
        <taxon>Ecdysozoa</taxon>
        <taxon>Nematoda</taxon>
        <taxon>Chromadorea</taxon>
        <taxon>Rhabditida</taxon>
        <taxon>Tylenchina</taxon>
        <taxon>Tylenchomorpha</taxon>
        <taxon>Tylenchoidea</taxon>
        <taxon>Heteroderidae</taxon>
        <taxon>Heteroderinae</taxon>
        <taxon>Heterodera</taxon>
    </lineage>
</organism>
<evidence type="ECO:0000313" key="5">
    <source>
        <dbReference type="Proteomes" id="UP001620645"/>
    </source>
</evidence>
<evidence type="ECO:0000256" key="1">
    <source>
        <dbReference type="ARBA" id="ARBA00023125"/>
    </source>
</evidence>
<keyword evidence="1 2" id="KW-0238">DNA-binding</keyword>
<feature type="DNA-binding region" description="HMG box" evidence="2">
    <location>
        <begin position="13"/>
        <end position="79"/>
    </location>
</feature>
<keyword evidence="5" id="KW-1185">Reference proteome</keyword>
<dbReference type="SUPFAM" id="SSF47095">
    <property type="entry name" value="HMG-box"/>
    <property type="match status" value="1"/>
</dbReference>
<proteinExistence type="predicted"/>
<dbReference type="SMART" id="SM00398">
    <property type="entry name" value="HMG"/>
    <property type="match status" value="1"/>
</dbReference>
<evidence type="ECO:0000313" key="4">
    <source>
        <dbReference type="EMBL" id="KAL3101918.1"/>
    </source>
</evidence>
<dbReference type="Proteomes" id="UP001620645">
    <property type="component" value="Unassembled WGS sequence"/>
</dbReference>
<dbReference type="GO" id="GO:0005634">
    <property type="term" value="C:nucleus"/>
    <property type="evidence" value="ECO:0007669"/>
    <property type="project" value="UniProtKB-UniRule"/>
</dbReference>
<evidence type="ECO:0000256" key="2">
    <source>
        <dbReference type="PROSITE-ProRule" id="PRU00267"/>
    </source>
</evidence>
<dbReference type="PANTHER" id="PTHR48112">
    <property type="entry name" value="HIGH MOBILITY GROUP PROTEIN DSP1"/>
    <property type="match status" value="1"/>
</dbReference>
<dbReference type="PROSITE" id="PS50118">
    <property type="entry name" value="HMG_BOX_2"/>
    <property type="match status" value="1"/>
</dbReference>
<dbReference type="InterPro" id="IPR050342">
    <property type="entry name" value="HMGB"/>
</dbReference>
<dbReference type="InterPro" id="IPR009071">
    <property type="entry name" value="HMG_box_dom"/>
</dbReference>
<evidence type="ECO:0000259" key="3">
    <source>
        <dbReference type="PROSITE" id="PS50118"/>
    </source>
</evidence>
<reference evidence="4 5" key="1">
    <citation type="submission" date="2024-10" db="EMBL/GenBank/DDBJ databases">
        <authorList>
            <person name="Kim D."/>
        </authorList>
    </citation>
    <scope>NUCLEOTIDE SEQUENCE [LARGE SCALE GENOMIC DNA]</scope>
    <source>
        <strain evidence="4">Taebaek</strain>
    </source>
</reference>